<keyword evidence="11 14" id="KW-1133">Transmembrane helix</keyword>
<feature type="transmembrane region" description="Helical" evidence="14">
    <location>
        <begin position="12"/>
        <end position="33"/>
    </location>
</feature>
<keyword evidence="4" id="KW-0997">Cell inner membrane</keyword>
<evidence type="ECO:0000259" key="16">
    <source>
        <dbReference type="Pfam" id="PF03717"/>
    </source>
</evidence>
<evidence type="ECO:0000256" key="10">
    <source>
        <dbReference type="ARBA" id="ARBA00022984"/>
    </source>
</evidence>
<feature type="domain" description="Penicillin-binding protein dimerisation" evidence="16">
    <location>
        <begin position="52"/>
        <end position="217"/>
    </location>
</feature>
<dbReference type="PANTHER" id="PTHR30627">
    <property type="entry name" value="PEPTIDOGLYCAN D,D-TRANSPEPTIDASE"/>
    <property type="match status" value="1"/>
</dbReference>
<dbReference type="EMBL" id="JAKEVY010000004">
    <property type="protein sequence ID" value="MCF1716262.1"/>
    <property type="molecule type" value="Genomic_DNA"/>
</dbReference>
<dbReference type="InterPro" id="IPR036138">
    <property type="entry name" value="PBP_dimer_sf"/>
</dbReference>
<keyword evidence="13" id="KW-0961">Cell wall biogenesis/degradation</keyword>
<name>A0ABS9BKN7_9BACT</name>
<dbReference type="NCBIfam" id="TIGR03423">
    <property type="entry name" value="pbp2_mrdA"/>
    <property type="match status" value="1"/>
</dbReference>
<evidence type="ECO:0000256" key="9">
    <source>
        <dbReference type="ARBA" id="ARBA00022960"/>
    </source>
</evidence>
<dbReference type="SUPFAM" id="SSF56601">
    <property type="entry name" value="beta-lactamase/transpeptidase-like"/>
    <property type="match status" value="1"/>
</dbReference>
<evidence type="ECO:0000256" key="13">
    <source>
        <dbReference type="ARBA" id="ARBA00023316"/>
    </source>
</evidence>
<accession>A0ABS9BKN7</accession>
<keyword evidence="3" id="KW-1003">Cell membrane</keyword>
<keyword evidence="6" id="KW-0645">Protease</keyword>
<evidence type="ECO:0000256" key="4">
    <source>
        <dbReference type="ARBA" id="ARBA00022519"/>
    </source>
</evidence>
<dbReference type="GO" id="GO:0009002">
    <property type="term" value="F:serine-type D-Ala-D-Ala carboxypeptidase activity"/>
    <property type="evidence" value="ECO:0007669"/>
    <property type="project" value="UniProtKB-EC"/>
</dbReference>
<evidence type="ECO:0000256" key="3">
    <source>
        <dbReference type="ARBA" id="ARBA00022475"/>
    </source>
</evidence>
<keyword evidence="10" id="KW-0573">Peptidoglycan synthesis</keyword>
<keyword evidence="8 17" id="KW-0378">Hydrolase</keyword>
<dbReference type="InterPro" id="IPR005311">
    <property type="entry name" value="PBP_dimer"/>
</dbReference>
<dbReference type="InterPro" id="IPR012338">
    <property type="entry name" value="Beta-lactam/transpept-like"/>
</dbReference>
<sequence>MSVFNQSRSTVIRLIVAGVFLIIVAQLVNLQLFSSKYEALAFNNAVYPKVRYPDRGIIYDRKGKAILNNTIMYDLEVTPSQIKGVDTSFLCKLVEIDTAEFKKRIVTAILKNGRYRPSIFEDLLTPEMHARLEENIYKFPGFALVERPVRVYPFKAAAHIMGYIGEADSGNIKRSNGFYRLGDYIGKTGLEAYYERVLMGKRGVEYLIKDNKNRLVGKYENGIYDTAAVAGRNLHTYIDIELQQLAEKLMQGKVGAVVAIEPKSGGILSMVSGPNFDPNMLTGPNKQQNFNKLFLDVSSPLLNRAIKGQYPPGSTFKPLGALVALDEGIITPSFGIGCSGAYYGCSRPVKCTHSNAGHAANLRLAIANSCNSYFTHIYRLSVDAGKYKGVKNGYQKWKQYMNAFDLGVRVGVDLPSEDRGNIPDSSVYNKVYRNSWNSCTNLTLGIGQDMMLATPLQLANSMCIIANKGYYYTPHFVKNIDDETPADSIMNPFRIKHEPLTSIPDDAYEAVISGMQDVVEIGTARVAKLPDINVCAKTGTAENYRVIDGKRTKLKDNSVFVCFAPREDPKIAIAVIVENAGYGGTWAGPIAALMMEKFLNDTLRTERLKEVERIAAANLMPGWLVREQYKADSTRAYNWFKMTKDSSAIKRFLRREYKKDSLQQKENSPSPIRDIRTTWQRPEAIVPEQYSLTHPVTA</sequence>
<dbReference type="Gene3D" id="3.30.1390.30">
    <property type="entry name" value="Penicillin-binding protein 2a, domain 3"/>
    <property type="match status" value="1"/>
</dbReference>
<feature type="domain" description="Penicillin-binding protein transpeptidase" evidence="15">
    <location>
        <begin position="255"/>
        <end position="595"/>
    </location>
</feature>
<dbReference type="SUPFAM" id="SSF56519">
    <property type="entry name" value="Penicillin binding protein dimerisation domain"/>
    <property type="match status" value="1"/>
</dbReference>
<dbReference type="EC" id="3.4.16.4" evidence="17"/>
<evidence type="ECO:0000313" key="18">
    <source>
        <dbReference type="Proteomes" id="UP001200145"/>
    </source>
</evidence>
<dbReference type="Gene3D" id="3.90.1310.10">
    <property type="entry name" value="Penicillin-binding protein 2a (Domain 2)"/>
    <property type="match status" value="1"/>
</dbReference>
<keyword evidence="12 14" id="KW-0472">Membrane</keyword>
<keyword evidence="9" id="KW-0133">Cell shape</keyword>
<keyword evidence="7 14" id="KW-0812">Transmembrane</keyword>
<evidence type="ECO:0000256" key="6">
    <source>
        <dbReference type="ARBA" id="ARBA00022670"/>
    </source>
</evidence>
<evidence type="ECO:0000256" key="8">
    <source>
        <dbReference type="ARBA" id="ARBA00022801"/>
    </source>
</evidence>
<evidence type="ECO:0000313" key="17">
    <source>
        <dbReference type="EMBL" id="MCF1716262.1"/>
    </source>
</evidence>
<dbReference type="InterPro" id="IPR050515">
    <property type="entry name" value="Beta-lactam/transpept"/>
</dbReference>
<proteinExistence type="predicted"/>
<dbReference type="Pfam" id="PF03717">
    <property type="entry name" value="PBP_dimer"/>
    <property type="match status" value="1"/>
</dbReference>
<organism evidence="17 18">
    <name type="scientific">Flavihumibacter fluminis</name>
    <dbReference type="NCBI Taxonomy" id="2909236"/>
    <lineage>
        <taxon>Bacteria</taxon>
        <taxon>Pseudomonadati</taxon>
        <taxon>Bacteroidota</taxon>
        <taxon>Chitinophagia</taxon>
        <taxon>Chitinophagales</taxon>
        <taxon>Chitinophagaceae</taxon>
        <taxon>Flavihumibacter</taxon>
    </lineage>
</organism>
<evidence type="ECO:0000256" key="7">
    <source>
        <dbReference type="ARBA" id="ARBA00022692"/>
    </source>
</evidence>
<keyword evidence="18" id="KW-1185">Reference proteome</keyword>
<dbReference type="RefSeq" id="WP_234867296.1">
    <property type="nucleotide sequence ID" value="NZ_JAKEVY010000004.1"/>
</dbReference>
<evidence type="ECO:0000256" key="1">
    <source>
        <dbReference type="ARBA" id="ARBA00004167"/>
    </source>
</evidence>
<reference evidence="17 18" key="1">
    <citation type="submission" date="2022-01" db="EMBL/GenBank/DDBJ databases">
        <title>Flavihumibacter sp. nov., isolated from sediment of a river.</title>
        <authorList>
            <person name="Liu H."/>
        </authorList>
    </citation>
    <scope>NUCLEOTIDE SEQUENCE [LARGE SCALE GENOMIC DNA]</scope>
    <source>
        <strain evidence="17 18">RY-1</strain>
    </source>
</reference>
<keyword evidence="5 17" id="KW-0121">Carboxypeptidase</keyword>
<evidence type="ECO:0000256" key="14">
    <source>
        <dbReference type="SAM" id="Phobius"/>
    </source>
</evidence>
<evidence type="ECO:0000256" key="5">
    <source>
        <dbReference type="ARBA" id="ARBA00022645"/>
    </source>
</evidence>
<comment type="subcellular location">
    <subcellularLocation>
        <location evidence="2">Cell membrane</location>
    </subcellularLocation>
    <subcellularLocation>
        <location evidence="1">Membrane</location>
        <topology evidence="1">Single-pass membrane protein</topology>
    </subcellularLocation>
</comment>
<evidence type="ECO:0000256" key="12">
    <source>
        <dbReference type="ARBA" id="ARBA00023136"/>
    </source>
</evidence>
<dbReference type="Gene3D" id="3.40.710.10">
    <property type="entry name" value="DD-peptidase/beta-lactamase superfamily"/>
    <property type="match status" value="1"/>
</dbReference>
<dbReference type="InterPro" id="IPR001460">
    <property type="entry name" value="PCN-bd_Tpept"/>
</dbReference>
<dbReference type="InterPro" id="IPR017790">
    <property type="entry name" value="Penicillin-binding_protein_2"/>
</dbReference>
<gene>
    <name evidence="17" type="primary">mrdA</name>
    <name evidence="17" type="ORF">L0U88_16590</name>
</gene>
<dbReference type="Proteomes" id="UP001200145">
    <property type="component" value="Unassembled WGS sequence"/>
</dbReference>
<evidence type="ECO:0000256" key="2">
    <source>
        <dbReference type="ARBA" id="ARBA00004236"/>
    </source>
</evidence>
<dbReference type="PANTHER" id="PTHR30627:SF2">
    <property type="entry name" value="PEPTIDOGLYCAN D,D-TRANSPEPTIDASE MRDA"/>
    <property type="match status" value="1"/>
</dbReference>
<comment type="caution">
    <text evidence="17">The sequence shown here is derived from an EMBL/GenBank/DDBJ whole genome shotgun (WGS) entry which is preliminary data.</text>
</comment>
<dbReference type="Pfam" id="PF00905">
    <property type="entry name" value="Transpeptidase"/>
    <property type="match status" value="1"/>
</dbReference>
<evidence type="ECO:0000256" key="11">
    <source>
        <dbReference type="ARBA" id="ARBA00022989"/>
    </source>
</evidence>
<evidence type="ECO:0000259" key="15">
    <source>
        <dbReference type="Pfam" id="PF00905"/>
    </source>
</evidence>
<protein>
    <submittedName>
        <fullName evidence="17">Penicillin-binding protein 2</fullName>
        <ecNumber evidence="17">3.4.16.4</ecNumber>
    </submittedName>
</protein>